<accession>A0AAW2UL22</accession>
<proteinExistence type="predicted"/>
<reference evidence="1" key="1">
    <citation type="submission" date="2020-06" db="EMBL/GenBank/DDBJ databases">
        <authorList>
            <person name="Li T."/>
            <person name="Hu X."/>
            <person name="Zhang T."/>
            <person name="Song X."/>
            <person name="Zhang H."/>
            <person name="Dai N."/>
            <person name="Sheng W."/>
            <person name="Hou X."/>
            <person name="Wei L."/>
        </authorList>
    </citation>
    <scope>NUCLEOTIDE SEQUENCE</scope>
    <source>
        <strain evidence="1">KEN1</strain>
        <tissue evidence="1">Leaf</tissue>
    </source>
</reference>
<gene>
    <name evidence="1" type="ORF">Slati_3435500</name>
</gene>
<evidence type="ECO:0000313" key="1">
    <source>
        <dbReference type="EMBL" id="KAL0416036.1"/>
    </source>
</evidence>
<sequence length="188" mass="21252">MSCFQLPQGLIKEIQSPFRISLELSGRTQVALLQLCASKEVGGLGFREVHYFNLALLAKQGCMLILEPESMLASVLKARYVPRTDFMNASLSFRPSMTWRGIIATQLILKAGCRWRAGDGRDIHAWLDAWLPWSHHFRPLTRPPDNNLTTKVCDFLLPVGKGGTWMLLVLVFTKMMWSISSLFRSPEG</sequence>
<organism evidence="1">
    <name type="scientific">Sesamum latifolium</name>
    <dbReference type="NCBI Taxonomy" id="2727402"/>
    <lineage>
        <taxon>Eukaryota</taxon>
        <taxon>Viridiplantae</taxon>
        <taxon>Streptophyta</taxon>
        <taxon>Embryophyta</taxon>
        <taxon>Tracheophyta</taxon>
        <taxon>Spermatophyta</taxon>
        <taxon>Magnoliopsida</taxon>
        <taxon>eudicotyledons</taxon>
        <taxon>Gunneridae</taxon>
        <taxon>Pentapetalae</taxon>
        <taxon>asterids</taxon>
        <taxon>lamiids</taxon>
        <taxon>Lamiales</taxon>
        <taxon>Pedaliaceae</taxon>
        <taxon>Sesamum</taxon>
    </lineage>
</organism>
<dbReference type="EMBL" id="JACGWN010000012">
    <property type="protein sequence ID" value="KAL0416036.1"/>
    <property type="molecule type" value="Genomic_DNA"/>
</dbReference>
<comment type="caution">
    <text evidence="1">The sequence shown here is derived from an EMBL/GenBank/DDBJ whole genome shotgun (WGS) entry which is preliminary data.</text>
</comment>
<protein>
    <submittedName>
        <fullName evidence="1">Mitochondrial protein</fullName>
    </submittedName>
</protein>
<dbReference type="AlphaFoldDB" id="A0AAW2UL22"/>
<name>A0AAW2UL22_9LAMI</name>
<reference evidence="1" key="2">
    <citation type="journal article" date="2024" name="Plant">
        <title>Genomic evolution and insights into agronomic trait innovations of Sesamum species.</title>
        <authorList>
            <person name="Miao H."/>
            <person name="Wang L."/>
            <person name="Qu L."/>
            <person name="Liu H."/>
            <person name="Sun Y."/>
            <person name="Le M."/>
            <person name="Wang Q."/>
            <person name="Wei S."/>
            <person name="Zheng Y."/>
            <person name="Lin W."/>
            <person name="Duan Y."/>
            <person name="Cao H."/>
            <person name="Xiong S."/>
            <person name="Wang X."/>
            <person name="Wei L."/>
            <person name="Li C."/>
            <person name="Ma Q."/>
            <person name="Ju M."/>
            <person name="Zhao R."/>
            <person name="Li G."/>
            <person name="Mu C."/>
            <person name="Tian Q."/>
            <person name="Mei H."/>
            <person name="Zhang T."/>
            <person name="Gao T."/>
            <person name="Zhang H."/>
        </authorList>
    </citation>
    <scope>NUCLEOTIDE SEQUENCE</scope>
    <source>
        <strain evidence="1">KEN1</strain>
    </source>
</reference>